<feature type="domain" description="GH3 middle" evidence="1">
    <location>
        <begin position="310"/>
        <end position="383"/>
    </location>
</feature>
<dbReference type="PANTHER" id="PTHR31901:SF9">
    <property type="entry name" value="GH3 DOMAIN-CONTAINING PROTEIN"/>
    <property type="match status" value="1"/>
</dbReference>
<dbReference type="Pfam" id="PF23571">
    <property type="entry name" value="GH3_M"/>
    <property type="match status" value="1"/>
</dbReference>
<evidence type="ECO:0000313" key="3">
    <source>
        <dbReference type="EMBL" id="ADI21470.1"/>
    </source>
</evidence>
<protein>
    <recommendedName>
        <fullName evidence="4">GH3 auxin-responsive promoter</fullName>
    </recommendedName>
</protein>
<dbReference type="GO" id="GO:0005737">
    <property type="term" value="C:cytoplasm"/>
    <property type="evidence" value="ECO:0007669"/>
    <property type="project" value="TreeGrafter"/>
</dbReference>
<dbReference type="EMBL" id="GU567956">
    <property type="protein sequence ID" value="ADI21470.1"/>
    <property type="molecule type" value="Genomic_DNA"/>
</dbReference>
<evidence type="ECO:0000259" key="1">
    <source>
        <dbReference type="Pfam" id="PF23571"/>
    </source>
</evidence>
<dbReference type="InterPro" id="IPR055378">
    <property type="entry name" value="GH3_C"/>
</dbReference>
<dbReference type="InterPro" id="IPR055377">
    <property type="entry name" value="GH3_M"/>
</dbReference>
<reference evidence="3" key="1">
    <citation type="submission" date="2010-01" db="EMBL/GenBank/DDBJ databases">
        <title>Genome fragments of uncultured bacteria from the North Pacific subtropical Gyre.</title>
        <authorList>
            <person name="Pham V.D."/>
            <person name="Delong E.F."/>
        </authorList>
    </citation>
    <scope>NUCLEOTIDE SEQUENCE</scope>
</reference>
<organism evidence="3">
    <name type="scientific">uncultured myxobacterium HF0070_11L13</name>
    <dbReference type="NCBI Taxonomy" id="723554"/>
    <lineage>
        <taxon>Bacteria</taxon>
        <taxon>Pseudomonadati</taxon>
        <taxon>Myxococcota</taxon>
        <taxon>Myxococcia</taxon>
        <taxon>Myxococcales</taxon>
        <taxon>environmental samples</taxon>
    </lineage>
</organism>
<accession>E7C1Z6</accession>
<feature type="domain" description="GH3 C-terminal" evidence="2">
    <location>
        <begin position="399"/>
        <end position="508"/>
    </location>
</feature>
<dbReference type="AlphaFoldDB" id="E7C1Z6"/>
<dbReference type="PANTHER" id="PTHR31901">
    <property type="entry name" value="GH3 DOMAIN-CONTAINING PROTEIN"/>
    <property type="match status" value="1"/>
</dbReference>
<dbReference type="Pfam" id="PF03321">
    <property type="entry name" value="GH3"/>
    <property type="match status" value="1"/>
</dbReference>
<dbReference type="GO" id="GO:0016881">
    <property type="term" value="F:acid-amino acid ligase activity"/>
    <property type="evidence" value="ECO:0007669"/>
    <property type="project" value="TreeGrafter"/>
</dbReference>
<dbReference type="Pfam" id="PF23572">
    <property type="entry name" value="GH3_C"/>
    <property type="match status" value="1"/>
</dbReference>
<evidence type="ECO:0008006" key="4">
    <source>
        <dbReference type="Google" id="ProtNLM"/>
    </source>
</evidence>
<proteinExistence type="predicted"/>
<evidence type="ECO:0000259" key="2">
    <source>
        <dbReference type="Pfam" id="PF23572"/>
    </source>
</evidence>
<dbReference type="InterPro" id="IPR004993">
    <property type="entry name" value="GH3"/>
</dbReference>
<name>E7C1Z6_9BACT</name>
<sequence>MLLLQRAKDTSFGREHDFAEIQNLSDYQAKVPIRRYEDFEPYIQRMVNGEENVLCPDKINFFARSSGTTGEPKYIPIHDVYLTEFRKPRRVWMRQVMQHFPGLIRGKVLGVHSPKIEGITPGGVPYGSITVAMSGMRSQDELPKDTFGMEAVPRAVFLVDDFDTKYYLLLRFATQENVTLAATINPSTLVLIAQKLQKFAPRLVSDLRNGTLDNWDNIPDSIAAELRHKLKAHPRNAKKIETAIRENRLVLPTEIWPNLVGLFCWKGGNAPFYLNQLDQYFPEKRRMDFGYLASEGGMSLVLDPEGADGVVAVTGHIIEFIPEEVAESNLQDAIPLLSHQLEVGQRYRVIITGAHGLYRYDINDVVECVGYYNKTARIEFVHKGGNMLSVTGEKVGDSHVTRALSAVAELCNFGMRGFCVAVRYSTPPRYVFGVEPESEENEEDEIRRVLSACDEQLQKFNIEYAAKRQSQRLAAPQLAILQSGAFERERARRIKSGAPENHVKPRLLYASLDSLEALGVQEWWE</sequence>